<dbReference type="AlphaFoldDB" id="A0A7X0FAD5"/>
<protein>
    <submittedName>
        <fullName evidence="2">Rrf2 family nitric oxide-sensitive transcriptional repressor</fullName>
    </submittedName>
</protein>
<keyword evidence="3" id="KW-1185">Reference proteome</keyword>
<dbReference type="SUPFAM" id="SSF46785">
    <property type="entry name" value="Winged helix' DNA-binding domain"/>
    <property type="match status" value="1"/>
</dbReference>
<proteinExistence type="predicted"/>
<dbReference type="PROSITE" id="PS51197">
    <property type="entry name" value="HTH_RRF2_2"/>
    <property type="match status" value="1"/>
</dbReference>
<dbReference type="EMBL" id="JACHOU010000009">
    <property type="protein sequence ID" value="MBB6355849.1"/>
    <property type="molecule type" value="Genomic_DNA"/>
</dbReference>
<reference evidence="2 3" key="1">
    <citation type="submission" date="2020-08" db="EMBL/GenBank/DDBJ databases">
        <title>Genomic Encyclopedia of Type Strains, Phase IV (KMG-IV): sequencing the most valuable type-strain genomes for metagenomic binning, comparative biology and taxonomic classification.</title>
        <authorList>
            <person name="Goeker M."/>
        </authorList>
    </citation>
    <scope>NUCLEOTIDE SEQUENCE [LARGE SCALE GENOMIC DNA]</scope>
    <source>
        <strain evidence="2 3">DSM 7051</strain>
    </source>
</reference>
<dbReference type="PROSITE" id="PS01332">
    <property type="entry name" value="HTH_RRF2_1"/>
    <property type="match status" value="1"/>
</dbReference>
<dbReference type="PANTHER" id="PTHR33221">
    <property type="entry name" value="WINGED HELIX-TURN-HELIX TRANSCRIPTIONAL REGULATOR, RRF2 FAMILY"/>
    <property type="match status" value="1"/>
</dbReference>
<dbReference type="Pfam" id="PF02082">
    <property type="entry name" value="Rrf2"/>
    <property type="match status" value="1"/>
</dbReference>
<comment type="caution">
    <text evidence="2">The sequence shown here is derived from an EMBL/GenBank/DDBJ whole genome shotgun (WGS) entry which is preliminary data.</text>
</comment>
<dbReference type="InterPro" id="IPR000944">
    <property type="entry name" value="Tscrpt_reg_Rrf2"/>
</dbReference>
<dbReference type="NCBIfam" id="TIGR00738">
    <property type="entry name" value="rrf2_super"/>
    <property type="match status" value="1"/>
</dbReference>
<dbReference type="InterPro" id="IPR036388">
    <property type="entry name" value="WH-like_DNA-bd_sf"/>
</dbReference>
<dbReference type="PANTHER" id="PTHR33221:SF4">
    <property type="entry name" value="HTH-TYPE TRANSCRIPTIONAL REPRESSOR NSRR"/>
    <property type="match status" value="1"/>
</dbReference>
<dbReference type="Proteomes" id="UP000536262">
    <property type="component" value="Unassembled WGS sequence"/>
</dbReference>
<evidence type="ECO:0000313" key="2">
    <source>
        <dbReference type="EMBL" id="MBB6355849.1"/>
    </source>
</evidence>
<dbReference type="GO" id="GO:0003677">
    <property type="term" value="F:DNA binding"/>
    <property type="evidence" value="ECO:0007669"/>
    <property type="project" value="UniProtKB-KW"/>
</dbReference>
<dbReference type="Gene3D" id="1.10.10.10">
    <property type="entry name" value="Winged helix-like DNA-binding domain superfamily/Winged helix DNA-binding domain"/>
    <property type="match status" value="1"/>
</dbReference>
<dbReference type="GO" id="GO:0005829">
    <property type="term" value="C:cytosol"/>
    <property type="evidence" value="ECO:0007669"/>
    <property type="project" value="TreeGrafter"/>
</dbReference>
<keyword evidence="1" id="KW-0238">DNA-binding</keyword>
<dbReference type="GO" id="GO:0003700">
    <property type="term" value="F:DNA-binding transcription factor activity"/>
    <property type="evidence" value="ECO:0007669"/>
    <property type="project" value="TreeGrafter"/>
</dbReference>
<name>A0A7X0FAD5_9HYPH</name>
<gene>
    <name evidence="2" type="ORF">GGR00_003654</name>
</gene>
<accession>A0A7X0FAD5</accession>
<dbReference type="InterPro" id="IPR036390">
    <property type="entry name" value="WH_DNA-bd_sf"/>
</dbReference>
<evidence type="ECO:0000256" key="1">
    <source>
        <dbReference type="ARBA" id="ARBA00023125"/>
    </source>
</evidence>
<sequence length="138" mass="15007">MLIYLAIHQDKPCRVTDVAASYRISRNHLLKVALGLGRLGYMTATRGRTGGIALARRPEEINLGEVVRKMEVDFALTECMQTEGGLCAIAPACRLKRVASKALAAFLAVFDDYTLADITGNRDQLAGLLDLPRSMKAA</sequence>
<organism evidence="2 3">
    <name type="scientific">Aminobacter aganoensis</name>
    <dbReference type="NCBI Taxonomy" id="83264"/>
    <lineage>
        <taxon>Bacteria</taxon>
        <taxon>Pseudomonadati</taxon>
        <taxon>Pseudomonadota</taxon>
        <taxon>Alphaproteobacteria</taxon>
        <taxon>Hyphomicrobiales</taxon>
        <taxon>Phyllobacteriaceae</taxon>
        <taxon>Aminobacter</taxon>
    </lineage>
</organism>
<evidence type="ECO:0000313" key="3">
    <source>
        <dbReference type="Proteomes" id="UP000536262"/>
    </source>
</evidence>
<dbReference type="InterPro" id="IPR030489">
    <property type="entry name" value="TR_Rrf2-type_CS"/>
</dbReference>